<evidence type="ECO:0000313" key="5">
    <source>
        <dbReference type="Proteomes" id="UP000030665"/>
    </source>
</evidence>
<reference evidence="4" key="2">
    <citation type="submission" date="2014-03" db="EMBL/GenBank/DDBJ databases">
        <title>The whipworm genome and dual-species transcriptomics of an intimate host-pathogen interaction.</title>
        <authorList>
            <person name="Foth B.J."/>
            <person name="Tsai I.J."/>
            <person name="Reid A.J."/>
            <person name="Bancroft A.J."/>
            <person name="Nichol S."/>
            <person name="Tracey A."/>
            <person name="Holroyd N."/>
            <person name="Cotton J.A."/>
            <person name="Stanley E.J."/>
            <person name="Zarowiecki M."/>
            <person name="Liu J.Z."/>
            <person name="Huckvale T."/>
            <person name="Cooper P.J."/>
            <person name="Grencis R.K."/>
            <person name="Berriman M."/>
        </authorList>
    </citation>
    <scope>NUCLEOTIDE SEQUENCE [LARGE SCALE GENOMIC DNA]</scope>
</reference>
<organism evidence="4 5">
    <name type="scientific">Trichuris trichiura</name>
    <name type="common">Whipworm</name>
    <name type="synonym">Trichocephalus trichiurus</name>
    <dbReference type="NCBI Taxonomy" id="36087"/>
    <lineage>
        <taxon>Eukaryota</taxon>
        <taxon>Metazoa</taxon>
        <taxon>Ecdysozoa</taxon>
        <taxon>Nematoda</taxon>
        <taxon>Enoplea</taxon>
        <taxon>Dorylaimia</taxon>
        <taxon>Trichinellida</taxon>
        <taxon>Trichuridae</taxon>
        <taxon>Trichuris</taxon>
    </lineage>
</organism>
<dbReference type="Gene3D" id="3.30.70.330">
    <property type="match status" value="1"/>
</dbReference>
<feature type="region of interest" description="Disordered" evidence="3">
    <location>
        <begin position="1"/>
        <end position="20"/>
    </location>
</feature>
<feature type="compositionally biased region" description="Basic and acidic residues" evidence="3">
    <location>
        <begin position="249"/>
        <end position="263"/>
    </location>
</feature>
<feature type="compositionally biased region" description="Acidic residues" evidence="3">
    <location>
        <begin position="1"/>
        <end position="12"/>
    </location>
</feature>
<dbReference type="InterPro" id="IPR012677">
    <property type="entry name" value="Nucleotide-bd_a/b_plait_sf"/>
</dbReference>
<proteinExistence type="inferred from homology"/>
<name>A0A077Z2V0_TRITR</name>
<gene>
    <name evidence="4" type="ORF">TTRE_0000263101</name>
</gene>
<dbReference type="Proteomes" id="UP000030665">
    <property type="component" value="Unassembled WGS sequence"/>
</dbReference>
<evidence type="ECO:0000256" key="1">
    <source>
        <dbReference type="ARBA" id="ARBA00006069"/>
    </source>
</evidence>
<comment type="similarity">
    <text evidence="1">Belongs to the NCBP3 family.</text>
</comment>
<dbReference type="GO" id="GO:0003729">
    <property type="term" value="F:mRNA binding"/>
    <property type="evidence" value="ECO:0007669"/>
    <property type="project" value="InterPro"/>
</dbReference>
<dbReference type="OrthoDB" id="422106at2759"/>
<protein>
    <recommendedName>
        <fullName evidence="2">Nuclear cap-binding protein subunit 3</fullName>
    </recommendedName>
</protein>
<evidence type="ECO:0000256" key="2">
    <source>
        <dbReference type="ARBA" id="ARBA00019876"/>
    </source>
</evidence>
<dbReference type="InterPro" id="IPR019416">
    <property type="entry name" value="NCBP3"/>
</dbReference>
<evidence type="ECO:0000313" key="4">
    <source>
        <dbReference type="EMBL" id="CDW54361.1"/>
    </source>
</evidence>
<feature type="compositionally biased region" description="Basic and acidic residues" evidence="3">
    <location>
        <begin position="226"/>
        <end position="238"/>
    </location>
</feature>
<dbReference type="Pfam" id="PF10309">
    <property type="entry name" value="NCBP3"/>
    <property type="match status" value="1"/>
</dbReference>
<dbReference type="GO" id="GO:0005634">
    <property type="term" value="C:nucleus"/>
    <property type="evidence" value="ECO:0007669"/>
    <property type="project" value="TreeGrafter"/>
</dbReference>
<feature type="compositionally biased region" description="Basic residues" evidence="3">
    <location>
        <begin position="213"/>
        <end position="224"/>
    </location>
</feature>
<dbReference type="PANTHER" id="PTHR16291">
    <property type="entry name" value="NUCLEAR CAP-BINDING PROTEIN SUBUNIT 3"/>
    <property type="match status" value="1"/>
</dbReference>
<sequence length="263" mass="29810">MECLSDENEQMEPAESGTLQQPSDRFDLKALYRDFGILPDQANKYRMNALHLNGVSEMSTADIETFLAKFSPFRIEWINDNSCNVVFESEEAAAQCMLAIGAPAGNNDSVCSFGECHWVAYHPNGYQLLIRFAELRDIKGPKAYLRSKYFRVHGNPRLGGIRGLVSKGMKRKILQDPALLEEIKRLEQGEPSNLCSDVPVGDQEVTNKAGGKIVKRSHRKRSHAIHTVEKHQADKDFSANRPPPFDLRQLLESKRSRREHKDE</sequence>
<feature type="region of interest" description="Disordered" evidence="3">
    <location>
        <begin position="191"/>
        <end position="263"/>
    </location>
</feature>
<dbReference type="AlphaFoldDB" id="A0A077Z2V0"/>
<evidence type="ECO:0000256" key="3">
    <source>
        <dbReference type="SAM" id="MobiDB-lite"/>
    </source>
</evidence>
<dbReference type="GO" id="GO:0000340">
    <property type="term" value="F:RNA 7-methylguanosine cap binding"/>
    <property type="evidence" value="ECO:0007669"/>
    <property type="project" value="InterPro"/>
</dbReference>
<dbReference type="STRING" id="36087.A0A077Z2V0"/>
<keyword evidence="5" id="KW-1185">Reference proteome</keyword>
<dbReference type="PANTHER" id="PTHR16291:SF0">
    <property type="entry name" value="NUCLEAR CAP-BINDING PROTEIN SUBUNIT 3"/>
    <property type="match status" value="1"/>
</dbReference>
<accession>A0A077Z2V0</accession>
<reference evidence="4" key="1">
    <citation type="submission" date="2014-01" db="EMBL/GenBank/DDBJ databases">
        <authorList>
            <person name="Aslett M."/>
        </authorList>
    </citation>
    <scope>NUCLEOTIDE SEQUENCE</scope>
</reference>
<dbReference type="EMBL" id="HG805893">
    <property type="protein sequence ID" value="CDW54361.1"/>
    <property type="molecule type" value="Genomic_DNA"/>
</dbReference>